<dbReference type="Proteomes" id="UP001066276">
    <property type="component" value="Chromosome 3_2"/>
</dbReference>
<sequence>MEDGHLPESQCGFREGRGTVDIFSARQLQEKRLEQNRDLYTTFVDLTKALDTVRREGPWQIMEKFGCPGKFISMVRHFHDGMVARVLDDGDSFNAFPVTNRFKQGCVLASTLLSMMFSAMLSDAFCSDEETSIKSRYKTDGRLSNLHRLQAKTKVEEDWPRCSREERRQTVHKAEDI</sequence>
<protein>
    <recommendedName>
        <fullName evidence="1">Reverse transcriptase domain-containing protein</fullName>
    </recommendedName>
</protein>
<comment type="caution">
    <text evidence="2">The sequence shown here is derived from an EMBL/GenBank/DDBJ whole genome shotgun (WGS) entry which is preliminary data.</text>
</comment>
<keyword evidence="3" id="KW-1185">Reference proteome</keyword>
<organism evidence="2 3">
    <name type="scientific">Pleurodeles waltl</name>
    <name type="common">Iberian ribbed newt</name>
    <dbReference type="NCBI Taxonomy" id="8319"/>
    <lineage>
        <taxon>Eukaryota</taxon>
        <taxon>Metazoa</taxon>
        <taxon>Chordata</taxon>
        <taxon>Craniata</taxon>
        <taxon>Vertebrata</taxon>
        <taxon>Euteleostomi</taxon>
        <taxon>Amphibia</taxon>
        <taxon>Batrachia</taxon>
        <taxon>Caudata</taxon>
        <taxon>Salamandroidea</taxon>
        <taxon>Salamandridae</taxon>
        <taxon>Pleurodelinae</taxon>
        <taxon>Pleurodeles</taxon>
    </lineage>
</organism>
<reference evidence="2" key="1">
    <citation type="journal article" date="2022" name="bioRxiv">
        <title>Sequencing and chromosome-scale assembly of the giantPleurodeles waltlgenome.</title>
        <authorList>
            <person name="Brown T."/>
            <person name="Elewa A."/>
            <person name="Iarovenko S."/>
            <person name="Subramanian E."/>
            <person name="Araus A.J."/>
            <person name="Petzold A."/>
            <person name="Susuki M."/>
            <person name="Suzuki K.-i.T."/>
            <person name="Hayashi T."/>
            <person name="Toyoda A."/>
            <person name="Oliveira C."/>
            <person name="Osipova E."/>
            <person name="Leigh N.D."/>
            <person name="Simon A."/>
            <person name="Yun M.H."/>
        </authorList>
    </citation>
    <scope>NUCLEOTIDE SEQUENCE</scope>
    <source>
        <strain evidence="2">20211129_DDA</strain>
        <tissue evidence="2">Liver</tissue>
    </source>
</reference>
<evidence type="ECO:0000259" key="1">
    <source>
        <dbReference type="Pfam" id="PF00078"/>
    </source>
</evidence>
<dbReference type="EMBL" id="JANPWB010000006">
    <property type="protein sequence ID" value="KAJ1178652.1"/>
    <property type="molecule type" value="Genomic_DNA"/>
</dbReference>
<dbReference type="InterPro" id="IPR000477">
    <property type="entry name" value="RT_dom"/>
</dbReference>
<feature type="domain" description="Reverse transcriptase" evidence="1">
    <location>
        <begin position="5"/>
        <end position="122"/>
    </location>
</feature>
<accession>A0AAV7TSK6</accession>
<dbReference type="AlphaFoldDB" id="A0AAV7TSK6"/>
<evidence type="ECO:0000313" key="2">
    <source>
        <dbReference type="EMBL" id="KAJ1178652.1"/>
    </source>
</evidence>
<dbReference type="Pfam" id="PF00078">
    <property type="entry name" value="RVT_1"/>
    <property type="match status" value="1"/>
</dbReference>
<proteinExistence type="predicted"/>
<dbReference type="PANTHER" id="PTHR47027">
    <property type="entry name" value="REVERSE TRANSCRIPTASE DOMAIN-CONTAINING PROTEIN"/>
    <property type="match status" value="1"/>
</dbReference>
<evidence type="ECO:0000313" key="3">
    <source>
        <dbReference type="Proteomes" id="UP001066276"/>
    </source>
</evidence>
<name>A0AAV7TSK6_PLEWA</name>
<dbReference type="PANTHER" id="PTHR47027:SF26">
    <property type="entry name" value="REVERSE TRANSCRIPTASE DOMAIN-CONTAINING PROTEIN"/>
    <property type="match status" value="1"/>
</dbReference>
<gene>
    <name evidence="2" type="ORF">NDU88_003894</name>
</gene>